<dbReference type="SUPFAM" id="SSF51430">
    <property type="entry name" value="NAD(P)-linked oxidoreductase"/>
    <property type="match status" value="1"/>
</dbReference>
<dbReference type="InterPro" id="IPR023210">
    <property type="entry name" value="NADP_OxRdtase_dom"/>
</dbReference>
<reference evidence="2" key="1">
    <citation type="submission" date="2020-05" db="EMBL/GenBank/DDBJ databases">
        <authorList>
            <person name="Chiriac C."/>
            <person name="Salcher M."/>
            <person name="Ghai R."/>
            <person name="Kavagutti S V."/>
        </authorList>
    </citation>
    <scope>NUCLEOTIDE SEQUENCE</scope>
</reference>
<dbReference type="Pfam" id="PF00248">
    <property type="entry name" value="Aldo_ket_red"/>
    <property type="match status" value="1"/>
</dbReference>
<dbReference type="InterPro" id="IPR020471">
    <property type="entry name" value="AKR"/>
</dbReference>
<evidence type="ECO:0000313" key="2">
    <source>
        <dbReference type="EMBL" id="CAB4690558.1"/>
    </source>
</evidence>
<dbReference type="InterPro" id="IPR036812">
    <property type="entry name" value="NAD(P)_OxRdtase_dom_sf"/>
</dbReference>
<dbReference type="GO" id="GO:0016491">
    <property type="term" value="F:oxidoreductase activity"/>
    <property type="evidence" value="ECO:0007669"/>
    <property type="project" value="UniProtKB-KW"/>
</dbReference>
<name>A0A6J6P170_9ZZZZ</name>
<dbReference type="EMBL" id="CAEZXK010000025">
    <property type="protein sequence ID" value="CAB4690558.1"/>
    <property type="molecule type" value="Genomic_DNA"/>
</dbReference>
<dbReference type="PANTHER" id="PTHR43364:SF1">
    <property type="entry name" value="OXIDOREDUCTASE YDHF"/>
    <property type="match status" value="1"/>
</dbReference>
<sequence length="307" mass="33449">MTTFREKIGSIGFGSMYAQFNGIALGSDEAYQKVLNALHTAMDEGVTFFDTADIYASAWNTFGQNELMVADALRTWSGTAEQKAKIVIGTKAGITRKPGEVWARNSSADYLLRAAEASAGRLGVSKLDLWQHHRTDPSLGFEEQVQNLDAVRQRGVVEHIGVSNYSAKQLIRAMEILGTPTEGGVVSVQNQLNPVYRQELDVLEVCEQYGVVYLPWSPSKGVKELDSVFGAAATAHGKSTHAIALAWLRSLSPMMVPIPGVTRVETVLDNLSGLKITLSEQELAEINEKLPTTLPMDAELLADQPKN</sequence>
<proteinExistence type="predicted"/>
<dbReference type="InterPro" id="IPR050523">
    <property type="entry name" value="AKR_Detox_Biosynth"/>
</dbReference>
<dbReference type="InterPro" id="IPR018170">
    <property type="entry name" value="Aldo/ket_reductase_CS"/>
</dbReference>
<dbReference type="PROSITE" id="PS00062">
    <property type="entry name" value="ALDOKETO_REDUCTASE_2"/>
    <property type="match status" value="1"/>
</dbReference>
<feature type="domain" description="NADP-dependent oxidoreductase" evidence="1">
    <location>
        <begin position="27"/>
        <end position="289"/>
    </location>
</feature>
<organism evidence="2">
    <name type="scientific">freshwater metagenome</name>
    <dbReference type="NCBI Taxonomy" id="449393"/>
    <lineage>
        <taxon>unclassified sequences</taxon>
        <taxon>metagenomes</taxon>
        <taxon>ecological metagenomes</taxon>
    </lineage>
</organism>
<protein>
    <submittedName>
        <fullName evidence="2">Unannotated protein</fullName>
    </submittedName>
</protein>
<dbReference type="PRINTS" id="PR00069">
    <property type="entry name" value="ALDKETRDTASE"/>
</dbReference>
<accession>A0A6J6P170</accession>
<dbReference type="PANTHER" id="PTHR43364">
    <property type="entry name" value="NADH-SPECIFIC METHYLGLYOXAL REDUCTASE-RELATED"/>
    <property type="match status" value="1"/>
</dbReference>
<dbReference type="CDD" id="cd19088">
    <property type="entry name" value="AKR_AKR13B1"/>
    <property type="match status" value="1"/>
</dbReference>
<evidence type="ECO:0000259" key="1">
    <source>
        <dbReference type="Pfam" id="PF00248"/>
    </source>
</evidence>
<gene>
    <name evidence="2" type="ORF">UFOPK2370_00932</name>
</gene>
<dbReference type="Gene3D" id="3.20.20.100">
    <property type="entry name" value="NADP-dependent oxidoreductase domain"/>
    <property type="match status" value="1"/>
</dbReference>
<dbReference type="AlphaFoldDB" id="A0A6J6P170"/>